<organism evidence="4 5">
    <name type="scientific">Pseudomonas jessenii</name>
    <dbReference type="NCBI Taxonomy" id="77298"/>
    <lineage>
        <taxon>Bacteria</taxon>
        <taxon>Pseudomonadati</taxon>
        <taxon>Pseudomonadota</taxon>
        <taxon>Gammaproteobacteria</taxon>
        <taxon>Pseudomonadales</taxon>
        <taxon>Pseudomonadaceae</taxon>
        <taxon>Pseudomonas</taxon>
    </lineage>
</organism>
<dbReference type="InterPro" id="IPR001343">
    <property type="entry name" value="Hemolysn_Ca-bd"/>
</dbReference>
<keyword evidence="3" id="KW-0106">Calcium</keyword>
<dbReference type="InterPro" id="IPR011049">
    <property type="entry name" value="Serralysin-like_metalloprot_C"/>
</dbReference>
<evidence type="ECO:0000256" key="2">
    <source>
        <dbReference type="ARBA" id="ARBA00022525"/>
    </source>
</evidence>
<dbReference type="EMBL" id="FNTC01000002">
    <property type="protein sequence ID" value="SEC74002.1"/>
    <property type="molecule type" value="Genomic_DNA"/>
</dbReference>
<comment type="subcellular location">
    <subcellularLocation>
        <location evidence="1">Secreted</location>
    </subcellularLocation>
</comment>
<dbReference type="InterPro" id="IPR050557">
    <property type="entry name" value="RTX_toxin/Mannuronan_C5-epim"/>
</dbReference>
<dbReference type="InterPro" id="IPR018511">
    <property type="entry name" value="Hemolysin-typ_Ca-bd_CS"/>
</dbReference>
<dbReference type="GO" id="GO:0005576">
    <property type="term" value="C:extracellular region"/>
    <property type="evidence" value="ECO:0007669"/>
    <property type="project" value="UniProtKB-SubCell"/>
</dbReference>
<dbReference type="SUPFAM" id="SSF51120">
    <property type="entry name" value="beta-Roll"/>
    <property type="match status" value="2"/>
</dbReference>
<evidence type="ECO:0000313" key="5">
    <source>
        <dbReference type="Proteomes" id="UP000198542"/>
    </source>
</evidence>
<dbReference type="AlphaFoldDB" id="A0A231GKL3"/>
<dbReference type="PRINTS" id="PR00313">
    <property type="entry name" value="CABNDNGRPT"/>
</dbReference>
<name>A0A231GKL3_PSEJE</name>
<keyword evidence="5" id="KW-1185">Reference proteome</keyword>
<protein>
    <submittedName>
        <fullName evidence="4">Hemolysin-type calcium-binding repeat-containing protein</fullName>
    </submittedName>
</protein>
<sequence length="589" mass="62253">MINYFSLIADIVREEAAATGALLQDVARELLATNTTHSDGAWWAAHGNDPFYTAEQIYKTVTGDPTAERAELLCGNMVNVFSGLCAELGLQKRTIWTYSDSQGFFQGHTYLEIFNTTTDKWEIQDADYNVYYTDVRTGERVGVKDMMNADDVEYFIPNNATESGWSETGAEALRLANLYAAQIITTEHKLYTSNDSLSDTLLASIANSLSGVFDYTVDSGVNKLTSTHFTDSNAVTNNGRATITGTSSADFISYDGSSLSPVFATLIGGAGDDTLALRFSGGQLYGNEGNDVLIGGQLADLLVGGTGDDYMSGGYGADQYAFSKGDGFNDTIDSFGVGADQLVFLGVSGTGGSGRTQISEKEFNFRVDQKVTADGVYLRYDTDGDSRFDGGMLLEGRTTLLTAKDATFVFNAAPLKDFNTTVVAGNPGSGYADKIYGGNAADKILYTGTLGAELAGSTSGLNSGNDIIQSHSDANCSLYGQDGNDVLAGGNGSDFIVGGTGNDLLTGGNGRDVFVFNAGSGSDTIQDFKQGEDTLYIYGWTASTKAVTQTLQDNGLVVTFDTAGDSAHGGNITLLGQTTLLSNTDMLFA</sequence>
<evidence type="ECO:0000313" key="4">
    <source>
        <dbReference type="EMBL" id="SEC74002.1"/>
    </source>
</evidence>
<dbReference type="Proteomes" id="UP000198542">
    <property type="component" value="Unassembled WGS sequence"/>
</dbReference>
<dbReference type="PANTHER" id="PTHR38340:SF1">
    <property type="entry name" value="S-LAYER PROTEIN"/>
    <property type="match status" value="1"/>
</dbReference>
<proteinExistence type="predicted"/>
<dbReference type="PANTHER" id="PTHR38340">
    <property type="entry name" value="S-LAYER PROTEIN"/>
    <property type="match status" value="1"/>
</dbReference>
<dbReference type="Gene3D" id="2.150.10.10">
    <property type="entry name" value="Serralysin-like metalloprotease, C-terminal"/>
    <property type="match status" value="2"/>
</dbReference>
<reference evidence="5" key="1">
    <citation type="submission" date="2016-10" db="EMBL/GenBank/DDBJ databases">
        <authorList>
            <person name="Varghese N."/>
            <person name="Submissions S."/>
        </authorList>
    </citation>
    <scope>NUCLEOTIDE SEQUENCE [LARGE SCALE GENOMIC DNA]</scope>
    <source>
        <strain evidence="5">BS3660</strain>
    </source>
</reference>
<gene>
    <name evidence="4" type="ORF">SAMN04490187_5530</name>
</gene>
<dbReference type="GO" id="GO:0005509">
    <property type="term" value="F:calcium ion binding"/>
    <property type="evidence" value="ECO:0007669"/>
    <property type="project" value="InterPro"/>
</dbReference>
<dbReference type="Pfam" id="PF00353">
    <property type="entry name" value="HemolysinCabind"/>
    <property type="match status" value="4"/>
</dbReference>
<accession>A0A231GKL3</accession>
<keyword evidence="2" id="KW-0964">Secreted</keyword>
<evidence type="ECO:0000256" key="3">
    <source>
        <dbReference type="ARBA" id="ARBA00022837"/>
    </source>
</evidence>
<evidence type="ECO:0000256" key="1">
    <source>
        <dbReference type="ARBA" id="ARBA00004613"/>
    </source>
</evidence>
<dbReference type="PROSITE" id="PS00330">
    <property type="entry name" value="HEMOLYSIN_CALCIUM"/>
    <property type="match status" value="2"/>
</dbReference>
<dbReference type="RefSeq" id="WP_090457115.1">
    <property type="nucleotide sequence ID" value="NZ_FNTC01000002.1"/>
</dbReference>